<evidence type="ECO:0000313" key="1">
    <source>
        <dbReference type="EMBL" id="TGG92167.1"/>
    </source>
</evidence>
<dbReference type="EMBL" id="SRMO01000066">
    <property type="protein sequence ID" value="TGG92167.1"/>
    <property type="molecule type" value="Genomic_DNA"/>
</dbReference>
<accession>A0A524RN64</accession>
<sequence length="356" mass="39844">MHSAAVLNLDLPDPEREDISKLEFLAQLERAWDVCDRFDLQTEIWRGRILRSVRDREKRGGDGPGSGFIQWLREREISKSRAYSLIQLADSADNLVEEGSLEADCVNNFSKRAFLEAAQADPEVQLLVSEAANSGRKITRQQVRRLHDEFLAATSPLLPDEVRRRTQENLLPPKLVAPLVREMAKLDDEQQEELCRDLRETPDVDTIKEATSAARWLAKAREAGLAVRALQRDDLELDKVLQEAQRLNALGLVADVLHQSHLLEQSVLRLYASWSRLCDLHERLWLESGSSTPHLRILLDAIGTLAGATLRVSLGELSGGKRLRLQIVEDSPEGPDPPATHQTCPAVETADLAVTS</sequence>
<evidence type="ECO:0000313" key="2">
    <source>
        <dbReference type="Proteomes" id="UP000317990"/>
    </source>
</evidence>
<dbReference type="Proteomes" id="UP000317990">
    <property type="component" value="Unassembled WGS sequence"/>
</dbReference>
<reference evidence="1 2" key="1">
    <citation type="journal article" date="2019" name="mSystems">
        <title>Life at home and on the roam: Genomic adaptions reflect the dual lifestyle of an intracellular, facultative symbiont.</title>
        <authorList>
            <person name="Burgsdorf I."/>
        </authorList>
    </citation>
    <scope>NUCLEOTIDE SEQUENCE [LARGE SCALE GENOMIC DNA]</scope>
    <source>
        <strain evidence="1">277cV</strain>
    </source>
</reference>
<dbReference type="AlphaFoldDB" id="A0A524RN64"/>
<proteinExistence type="predicted"/>
<name>A0A524RN64_9CHRO</name>
<protein>
    <recommendedName>
        <fullName evidence="3">DUF3102 domain-containing protein</fullName>
    </recommendedName>
</protein>
<gene>
    <name evidence="1" type="ORF">ERJ67_06670</name>
</gene>
<organism evidence="1 2">
    <name type="scientific">Aphanocapsa feldmannii 277cV</name>
    <dbReference type="NCBI Taxonomy" id="2507553"/>
    <lineage>
        <taxon>Bacteria</taxon>
        <taxon>Bacillati</taxon>
        <taxon>Cyanobacteriota</taxon>
        <taxon>Cyanophyceae</taxon>
        <taxon>Oscillatoriophycideae</taxon>
        <taxon>Chroococcales</taxon>
        <taxon>Microcystaceae</taxon>
        <taxon>Aphanocapsa</taxon>
    </lineage>
</organism>
<evidence type="ECO:0008006" key="3">
    <source>
        <dbReference type="Google" id="ProtNLM"/>
    </source>
</evidence>
<comment type="caution">
    <text evidence="1">The sequence shown here is derived from an EMBL/GenBank/DDBJ whole genome shotgun (WGS) entry which is preliminary data.</text>
</comment>